<sequence length="529" mass="61889">MENDKGQLVELYVPRKCSATNRIIKADDHASVQINIAKVDADGRAIPGEYITYALSGSVRARGESDDSLNRLAQNDGLLKNVWSYSPEVTTIDYHDMLTINRIILAPGILSIIITSHLFYTSLICSNKLSSIYQAKSNEVDLKYNNIQRRKFVFEFENHLKLSSNTFDNNVHRLKSDNDFIPNYQKENATLLMLVRNQELEGALDSMRSLEDRFNRKYHYDWVFLNDVPFTEEFIEATTFMASGITKYGLIPSAHWNCPTWINQTEYEINLAKMEHDGVLYGGSKSYRNMCRFNSGFFFRQSILGEYDYYFRVEPHVNYFCDFPYDPFKIMRQKHLKYGFVIGIYEYENTIETLWDAIEEYIELDQHLSPSEQHIDMSSNAYKFITDKTKIGAYKPIIDSHSDYNLCHFWSNFEIGDLNFFRSDKYLKFFNHLDQKGGFYYERWGDAPIHSIAVSLLLNKDEIIHFDEIAYAHAPFNTCPISDSGLLYQRCRCQNPNDNIAITPHSCLMRWWKNGSGKYFMKEDNYMEE</sequence>
<dbReference type="GO" id="GO:0000026">
    <property type="term" value="F:alpha-1,2-mannosyltransferase activity"/>
    <property type="evidence" value="ECO:0007669"/>
    <property type="project" value="TreeGrafter"/>
</dbReference>
<feature type="transmembrane region" description="Helical" evidence="9">
    <location>
        <begin position="103"/>
        <end position="120"/>
    </location>
</feature>
<dbReference type="InterPro" id="IPR002685">
    <property type="entry name" value="Glyco_trans_15"/>
</dbReference>
<keyword evidence="5" id="KW-0808">Transferase</keyword>
<dbReference type="SUPFAM" id="SSF53448">
    <property type="entry name" value="Nucleotide-diphospho-sugar transferases"/>
    <property type="match status" value="1"/>
</dbReference>
<dbReference type="Gene3D" id="3.30.1230.20">
    <property type="match status" value="1"/>
</dbReference>
<evidence type="ECO:0000256" key="4">
    <source>
        <dbReference type="ARBA" id="ARBA00022676"/>
    </source>
</evidence>
<dbReference type="AlphaFoldDB" id="A0AAN7WJR3"/>
<comment type="subcellular location">
    <subcellularLocation>
        <location evidence="1">Membrane</location>
        <topology evidence="1">Single-pass type II membrane protein</topology>
    </subcellularLocation>
</comment>
<evidence type="ECO:0000256" key="8">
    <source>
        <dbReference type="ARBA" id="ARBA00023274"/>
    </source>
</evidence>
<keyword evidence="9" id="KW-0472">Membrane</keyword>
<dbReference type="GO" id="GO:0003735">
    <property type="term" value="F:structural constituent of ribosome"/>
    <property type="evidence" value="ECO:0007669"/>
    <property type="project" value="InterPro"/>
</dbReference>
<dbReference type="GO" id="GO:0016020">
    <property type="term" value="C:membrane"/>
    <property type="evidence" value="ECO:0007669"/>
    <property type="project" value="UniProtKB-SubCell"/>
</dbReference>
<dbReference type="InterPro" id="IPR001931">
    <property type="entry name" value="Ribosomal_eS21"/>
</dbReference>
<dbReference type="EMBL" id="JAWIZZ010000006">
    <property type="protein sequence ID" value="KAK5782258.1"/>
    <property type="molecule type" value="Genomic_DNA"/>
</dbReference>
<keyword evidence="9" id="KW-1133">Transmembrane helix</keyword>
<name>A0AAN7WJR3_9SACH</name>
<organism evidence="10 11">
    <name type="scientific">Arxiozyma heterogenica</name>
    <dbReference type="NCBI Taxonomy" id="278026"/>
    <lineage>
        <taxon>Eukaryota</taxon>
        <taxon>Fungi</taxon>
        <taxon>Dikarya</taxon>
        <taxon>Ascomycota</taxon>
        <taxon>Saccharomycotina</taxon>
        <taxon>Saccharomycetes</taxon>
        <taxon>Saccharomycetales</taxon>
        <taxon>Saccharomycetaceae</taxon>
        <taxon>Arxiozyma</taxon>
    </lineage>
</organism>
<keyword evidence="4" id="KW-0328">Glycosyltransferase</keyword>
<evidence type="ECO:0000313" key="10">
    <source>
        <dbReference type="EMBL" id="KAK5782258.1"/>
    </source>
</evidence>
<dbReference type="GO" id="GO:0000461">
    <property type="term" value="P:endonucleolytic cleavage to generate mature 3'-end of SSU-rRNA from (SSU-rRNA, 5.8S rRNA, LSU-rRNA)"/>
    <property type="evidence" value="ECO:0007669"/>
    <property type="project" value="UniProtKB-ARBA"/>
</dbReference>
<dbReference type="PROSITE" id="PS00996">
    <property type="entry name" value="RIBOSOMAL_S21E"/>
    <property type="match status" value="1"/>
</dbReference>
<keyword evidence="6" id="KW-0735">Signal-anchor</keyword>
<dbReference type="FunFam" id="3.30.1230.20:FF:000001">
    <property type="entry name" value="40S ribosomal protein S21"/>
    <property type="match status" value="1"/>
</dbReference>
<accession>A0AAN7WJR3</accession>
<evidence type="ECO:0000256" key="7">
    <source>
        <dbReference type="ARBA" id="ARBA00022980"/>
    </source>
</evidence>
<proteinExistence type="inferred from homology"/>
<dbReference type="GO" id="GO:0000032">
    <property type="term" value="P:cell wall mannoprotein biosynthetic process"/>
    <property type="evidence" value="ECO:0007669"/>
    <property type="project" value="TreeGrafter"/>
</dbReference>
<comment type="similarity">
    <text evidence="2">Belongs to the glycosyltransferase 15 family.</text>
</comment>
<evidence type="ECO:0000256" key="6">
    <source>
        <dbReference type="ARBA" id="ARBA00022968"/>
    </source>
</evidence>
<dbReference type="InterPro" id="IPR018279">
    <property type="entry name" value="Ribosomal_eS21_CS"/>
</dbReference>
<dbReference type="PANTHER" id="PTHR31121:SF10">
    <property type="entry name" value="MANNOSYLTRANSFERASE KTR2-RELATED"/>
    <property type="match status" value="1"/>
</dbReference>
<dbReference type="Gene3D" id="3.90.550.10">
    <property type="entry name" value="Spore Coat Polysaccharide Biosynthesis Protein SpsA, Chain A"/>
    <property type="match status" value="1"/>
</dbReference>
<keyword evidence="7" id="KW-0689">Ribosomal protein</keyword>
<dbReference type="GO" id="GO:0006493">
    <property type="term" value="P:protein O-linked glycosylation"/>
    <property type="evidence" value="ECO:0007669"/>
    <property type="project" value="TreeGrafter"/>
</dbReference>
<dbReference type="InterPro" id="IPR029044">
    <property type="entry name" value="Nucleotide-diphossugar_trans"/>
</dbReference>
<dbReference type="GO" id="GO:0022627">
    <property type="term" value="C:cytosolic small ribosomal subunit"/>
    <property type="evidence" value="ECO:0007669"/>
    <property type="project" value="UniProtKB-ARBA"/>
</dbReference>
<dbReference type="GO" id="GO:0006487">
    <property type="term" value="P:protein N-linked glycosylation"/>
    <property type="evidence" value="ECO:0007669"/>
    <property type="project" value="TreeGrafter"/>
</dbReference>
<comment type="caution">
    <text evidence="10">The sequence shown here is derived from an EMBL/GenBank/DDBJ whole genome shotgun (WGS) entry which is preliminary data.</text>
</comment>
<dbReference type="Proteomes" id="UP001306508">
    <property type="component" value="Unassembled WGS sequence"/>
</dbReference>
<evidence type="ECO:0000256" key="1">
    <source>
        <dbReference type="ARBA" id="ARBA00004606"/>
    </source>
</evidence>
<evidence type="ECO:0000256" key="3">
    <source>
        <dbReference type="ARBA" id="ARBA00010228"/>
    </source>
</evidence>
<dbReference type="PANTHER" id="PTHR31121">
    <property type="entry name" value="ALPHA-1,2 MANNOSYLTRANSFERASE KTR1"/>
    <property type="match status" value="1"/>
</dbReference>
<evidence type="ECO:0000256" key="2">
    <source>
        <dbReference type="ARBA" id="ARBA00007677"/>
    </source>
</evidence>
<dbReference type="GO" id="GO:0006412">
    <property type="term" value="P:translation"/>
    <property type="evidence" value="ECO:0007669"/>
    <property type="project" value="InterPro"/>
</dbReference>
<dbReference type="GO" id="GO:0000447">
    <property type="term" value="P:endonucleolytic cleavage in ITS1 to separate SSU-rRNA from 5.8S rRNA and LSU-rRNA from tricistronic rRNA transcript (SSU-rRNA, 5.8S rRNA, LSU-rRNA)"/>
    <property type="evidence" value="ECO:0007669"/>
    <property type="project" value="UniProtKB-ARBA"/>
</dbReference>
<gene>
    <name evidence="10" type="ORF">RI543_000188</name>
</gene>
<keyword evidence="11" id="KW-1185">Reference proteome</keyword>
<comment type="similarity">
    <text evidence="3">Belongs to the eukaryotic ribosomal protein eS21 family.</text>
</comment>
<dbReference type="Pfam" id="PF01249">
    <property type="entry name" value="Ribosomal_S21e"/>
    <property type="match status" value="1"/>
</dbReference>
<dbReference type="Pfam" id="PF01793">
    <property type="entry name" value="Glyco_transf_15"/>
    <property type="match status" value="1"/>
</dbReference>
<evidence type="ECO:0000256" key="5">
    <source>
        <dbReference type="ARBA" id="ARBA00022679"/>
    </source>
</evidence>
<dbReference type="GO" id="GO:0005794">
    <property type="term" value="C:Golgi apparatus"/>
    <property type="evidence" value="ECO:0007669"/>
    <property type="project" value="TreeGrafter"/>
</dbReference>
<reference evidence="11" key="1">
    <citation type="submission" date="2023-07" db="EMBL/GenBank/DDBJ databases">
        <title>A draft genome of Kazachstania heterogenica Y-27499.</title>
        <authorList>
            <person name="Donic C."/>
            <person name="Kralova J.S."/>
            <person name="Fidel L."/>
            <person name="Ben-Dor S."/>
            <person name="Jung S."/>
        </authorList>
    </citation>
    <scope>NUCLEOTIDE SEQUENCE [LARGE SCALE GENOMIC DNA]</scope>
    <source>
        <strain evidence="11">Y27499</strain>
    </source>
</reference>
<keyword evidence="8" id="KW-0687">Ribonucleoprotein</keyword>
<protein>
    <recommendedName>
        <fullName evidence="12">40S ribosomal protein S21</fullName>
    </recommendedName>
</protein>
<evidence type="ECO:0000256" key="9">
    <source>
        <dbReference type="SAM" id="Phobius"/>
    </source>
</evidence>
<evidence type="ECO:0000313" key="11">
    <source>
        <dbReference type="Proteomes" id="UP001306508"/>
    </source>
</evidence>
<dbReference type="InterPro" id="IPR038579">
    <property type="entry name" value="Ribosomal_eS21_sf"/>
</dbReference>
<evidence type="ECO:0008006" key="12">
    <source>
        <dbReference type="Google" id="ProtNLM"/>
    </source>
</evidence>
<keyword evidence="9" id="KW-0812">Transmembrane</keyword>
<dbReference type="FunFam" id="3.90.550.10:FF:000051">
    <property type="entry name" value="Alpha-1,2-mannosyltransferase (Ktr4)"/>
    <property type="match status" value="1"/>
</dbReference>